<accession>A0A1U7HTX2</accession>
<dbReference type="FunFam" id="3.30.565.10:FF:000010">
    <property type="entry name" value="Sensor histidine kinase RcsC"/>
    <property type="match status" value="1"/>
</dbReference>
<feature type="domain" description="HAMP" evidence="16">
    <location>
        <begin position="208"/>
        <end position="261"/>
    </location>
</feature>
<feature type="domain" description="Response regulatory" evidence="15">
    <location>
        <begin position="1080"/>
        <end position="1197"/>
    </location>
</feature>
<feature type="transmembrane region" description="Helical" evidence="13">
    <location>
        <begin position="185"/>
        <end position="206"/>
    </location>
</feature>
<evidence type="ECO:0000259" key="16">
    <source>
        <dbReference type="PROSITE" id="PS50885"/>
    </source>
</evidence>
<dbReference type="SUPFAM" id="SSF158472">
    <property type="entry name" value="HAMP domain-like"/>
    <property type="match status" value="1"/>
</dbReference>
<dbReference type="Gene3D" id="6.10.340.10">
    <property type="match status" value="1"/>
</dbReference>
<dbReference type="CDD" id="cd00156">
    <property type="entry name" value="REC"/>
    <property type="match status" value="2"/>
</dbReference>
<feature type="modified residue" description="4-aspartylphosphate" evidence="10">
    <location>
        <position position="977"/>
    </location>
</feature>
<dbReference type="PANTHER" id="PTHR45339:SF1">
    <property type="entry name" value="HYBRID SIGNAL TRANSDUCTION HISTIDINE KINASE J"/>
    <property type="match status" value="1"/>
</dbReference>
<dbReference type="PRINTS" id="PR00344">
    <property type="entry name" value="BCTRLSENSOR"/>
</dbReference>
<dbReference type="CDD" id="cd06225">
    <property type="entry name" value="HAMP"/>
    <property type="match status" value="1"/>
</dbReference>
<dbReference type="Pfam" id="PF00672">
    <property type="entry name" value="HAMP"/>
    <property type="match status" value="1"/>
</dbReference>
<evidence type="ECO:0000256" key="12">
    <source>
        <dbReference type="SAM" id="MobiDB-lite"/>
    </source>
</evidence>
<dbReference type="InterPro" id="IPR001789">
    <property type="entry name" value="Sig_transdc_resp-reg_receiver"/>
</dbReference>
<feature type="coiled-coil region" evidence="11">
    <location>
        <begin position="428"/>
        <end position="515"/>
    </location>
</feature>
<dbReference type="InterPro" id="IPR029016">
    <property type="entry name" value="GAF-like_dom_sf"/>
</dbReference>
<dbReference type="Pfam" id="PF00072">
    <property type="entry name" value="Response_reg"/>
    <property type="match status" value="3"/>
</dbReference>
<dbReference type="SUPFAM" id="SSF55781">
    <property type="entry name" value="GAF domain-like"/>
    <property type="match status" value="1"/>
</dbReference>
<evidence type="ECO:0000313" key="18">
    <source>
        <dbReference type="Proteomes" id="UP000185984"/>
    </source>
</evidence>
<dbReference type="Gene3D" id="1.10.287.130">
    <property type="match status" value="1"/>
</dbReference>
<dbReference type="InterPro" id="IPR003661">
    <property type="entry name" value="HisK_dim/P_dom"/>
</dbReference>
<protein>
    <recommendedName>
        <fullName evidence="9">Circadian input-output histidine kinase CikA</fullName>
        <ecNumber evidence="4">2.7.13.3</ecNumber>
    </recommendedName>
</protein>
<feature type="transmembrane region" description="Helical" evidence="13">
    <location>
        <begin position="12"/>
        <end position="30"/>
    </location>
</feature>
<keyword evidence="18" id="KW-1185">Reference proteome</keyword>
<dbReference type="Proteomes" id="UP000185984">
    <property type="component" value="Unassembled WGS sequence"/>
</dbReference>
<dbReference type="InterPro" id="IPR004358">
    <property type="entry name" value="Sig_transdc_His_kin-like_C"/>
</dbReference>
<dbReference type="InterPro" id="IPR003594">
    <property type="entry name" value="HATPase_dom"/>
</dbReference>
<dbReference type="SMART" id="SM00387">
    <property type="entry name" value="HATPase_c"/>
    <property type="match status" value="1"/>
</dbReference>
<evidence type="ECO:0000256" key="10">
    <source>
        <dbReference type="PROSITE-ProRule" id="PRU00169"/>
    </source>
</evidence>
<dbReference type="CDD" id="cd19410">
    <property type="entry name" value="HK9-like_sensor"/>
    <property type="match status" value="1"/>
</dbReference>
<dbReference type="Gene3D" id="3.30.565.10">
    <property type="entry name" value="Histidine kinase-like ATPase, C-terminal domain"/>
    <property type="match status" value="1"/>
</dbReference>
<dbReference type="SMART" id="SM00065">
    <property type="entry name" value="GAF"/>
    <property type="match status" value="1"/>
</dbReference>
<evidence type="ECO:0000256" key="3">
    <source>
        <dbReference type="ARBA" id="ARBA00006402"/>
    </source>
</evidence>
<dbReference type="SMART" id="SM00304">
    <property type="entry name" value="HAMP"/>
    <property type="match status" value="1"/>
</dbReference>
<dbReference type="PROSITE" id="PS50110">
    <property type="entry name" value="RESPONSE_REGULATORY"/>
    <property type="match status" value="3"/>
</dbReference>
<keyword evidence="13" id="KW-0472">Membrane</keyword>
<feature type="region of interest" description="Disordered" evidence="12">
    <location>
        <begin position="764"/>
        <end position="797"/>
    </location>
</feature>
<dbReference type="InterPro" id="IPR011006">
    <property type="entry name" value="CheY-like_superfamily"/>
</dbReference>
<dbReference type="EC" id="2.7.13.3" evidence="4"/>
<dbReference type="Pfam" id="PF02518">
    <property type="entry name" value="HATPase_c"/>
    <property type="match status" value="1"/>
</dbReference>
<dbReference type="OrthoDB" id="9790669at2"/>
<dbReference type="InterPro" id="IPR005467">
    <property type="entry name" value="His_kinase_dom"/>
</dbReference>
<feature type="domain" description="Response regulatory" evidence="15">
    <location>
        <begin position="928"/>
        <end position="1043"/>
    </location>
</feature>
<keyword evidence="6" id="KW-0808">Transferase</keyword>
<evidence type="ECO:0000259" key="14">
    <source>
        <dbReference type="PROSITE" id="PS50109"/>
    </source>
</evidence>
<dbReference type="Pfam" id="PF13185">
    <property type="entry name" value="GAF_2"/>
    <property type="match status" value="1"/>
</dbReference>
<evidence type="ECO:0000256" key="9">
    <source>
        <dbReference type="ARBA" id="ARBA00074306"/>
    </source>
</evidence>
<dbReference type="RefSeq" id="WP_073549196.1">
    <property type="nucleotide sequence ID" value="NZ_CAWMVK010000041.1"/>
</dbReference>
<dbReference type="PROSITE" id="PS50109">
    <property type="entry name" value="HIS_KIN"/>
    <property type="match status" value="1"/>
</dbReference>
<dbReference type="CDD" id="cd16922">
    <property type="entry name" value="HATPase_EvgS-ArcB-TorS-like"/>
    <property type="match status" value="1"/>
</dbReference>
<evidence type="ECO:0000256" key="11">
    <source>
        <dbReference type="SAM" id="Coils"/>
    </source>
</evidence>
<dbReference type="SMART" id="SM00388">
    <property type="entry name" value="HisKA"/>
    <property type="match status" value="1"/>
</dbReference>
<dbReference type="EMBL" id="MRCC01000007">
    <property type="protein sequence ID" value="OKH26974.1"/>
    <property type="molecule type" value="Genomic_DNA"/>
</dbReference>
<dbReference type="Gene3D" id="3.30.450.40">
    <property type="match status" value="1"/>
</dbReference>
<reference evidence="17 18" key="1">
    <citation type="submission" date="2016-11" db="EMBL/GenBank/DDBJ databases">
        <title>Draft Genome Sequences of Nine Cyanobacterial Strains from Diverse Habitats.</title>
        <authorList>
            <person name="Zhu T."/>
            <person name="Hou S."/>
            <person name="Lu X."/>
            <person name="Hess W.R."/>
        </authorList>
    </citation>
    <scope>NUCLEOTIDE SEQUENCE [LARGE SCALE GENOMIC DNA]</scope>
    <source>
        <strain evidence="17 18">5.2 s.c.1</strain>
    </source>
</reference>
<sequence>MLNNFKIGTKIGASFALALTMLSTIGIVSYRNTVQLIDTSHRENHSYRVITKLQNLSSRIKDAETGQRGYILTGNTRYLEPYNAAIAVVEQNLNDLRQLTSDNPSQQNRITTLEPLVNRRIALIQQTLTLQNTQGFEAARQIILTHEGKDLMDRIRAILADIEVEERELLQQRSQLAQAATQQTIYTILWGIPLAFGTLILIAYFLSKNISQPLAEVSAVATKLAAGDLFVSVPEQNRQDEVGVLTRTFNQMIASLRTTTLKNNEQAWLKSNLAKFALMLQGQRDIEKVAESVLLEIVPLVNAQQGVFYVMDTSDEKPFLRLLSSYAHREQIPQKFQLGEGLIGQCALTQQKIILTEVPSHYLRIRSGLGEATPQAIIFLPIVFNSQVSAVIELASLHRLSELQVTFLEQASDNLAIVLNTIASDARTQKLLQQAQALTIELQAQQEELRNSNYRLEQQQEELQQTNEELQQLNEELEEKAELLAARNQEVEQKNEEVDRARQSLEEKAAELERISQYKSQFLATMSHELRTPLNSLLILAKLLADNSAGNLTEKQVEYSRTIYASGKDLLGLINDILDLAKIESGTMSVDINPLTLTDLRVNIERTFQQVAQDKGLEFTVEFARDRLPDVIYTDGKRLQQVLKNLLANAFKFTEQGKVSLKIDVATEGWNPKQESLNRADAVLAFAVEDTGIGIAQDKHELIFAAFQQADGTTNRKYGGTGLGLSISREIARLLGGDIQLVSRLGEGSTFTLYLPLNDTGNKIQRSKVREKQEDKQDRKISHPSPLTPRPSLQDDRNEIQQGDRTLLIVEDDLNFARVLLDMAQEHGFKVLLTQNANDGLLLAQQFQPNGIMVDINLPDLDSSALLERLQHHPKTQSIPVHTIAGREHFTYSLSPGAIAYVQKPVNSEALAKVLADIKEIAAHQVKNLLVIEDNATQRQNIAELMQNKDVEVMAVGTGAEALIALQQHHFDCLILDLGLPDMSGFELIQAIKQQYSSELPIIIYTGIEITRQEETELKRIAQAIVIKDHPQGSDLQLGVSLERLLDETALFLHRVQAALPAPKPHEPPTQRDNLLTGKHVLIVDDDVRNIFALTSVLERYQMQVFFAENGKEAITLLEQTPNIDIVLMDVMMPEMNGYETMQAIRAQQQFQSLPIIALTAKAMVGDREKCIAAGASDYITKPVDIEQLLSLMRVWLYQ</sequence>
<feature type="compositionally biased region" description="Basic and acidic residues" evidence="12">
    <location>
        <begin position="768"/>
        <end position="781"/>
    </location>
</feature>
<dbReference type="Pfam" id="PF05227">
    <property type="entry name" value="CHASE3"/>
    <property type="match status" value="1"/>
</dbReference>
<keyword evidence="13" id="KW-1133">Transmembrane helix</keyword>
<dbReference type="GO" id="GO:0016020">
    <property type="term" value="C:membrane"/>
    <property type="evidence" value="ECO:0007669"/>
    <property type="project" value="UniProtKB-SubCell"/>
</dbReference>
<proteinExistence type="inferred from homology"/>
<dbReference type="InterPro" id="IPR036097">
    <property type="entry name" value="HisK_dim/P_sf"/>
</dbReference>
<dbReference type="InterPro" id="IPR003660">
    <property type="entry name" value="HAMP_dom"/>
</dbReference>
<feature type="domain" description="Histidine kinase" evidence="14">
    <location>
        <begin position="525"/>
        <end position="759"/>
    </location>
</feature>
<dbReference type="Pfam" id="PF00512">
    <property type="entry name" value="HisKA"/>
    <property type="match status" value="1"/>
</dbReference>
<evidence type="ECO:0000256" key="5">
    <source>
        <dbReference type="ARBA" id="ARBA00022553"/>
    </source>
</evidence>
<feature type="modified residue" description="4-aspartylphosphate" evidence="10">
    <location>
        <position position="1130"/>
    </location>
</feature>
<dbReference type="AlphaFoldDB" id="A0A1U7HTX2"/>
<dbReference type="SUPFAM" id="SSF47384">
    <property type="entry name" value="Homodimeric domain of signal transducing histidine kinase"/>
    <property type="match status" value="1"/>
</dbReference>
<keyword evidence="11" id="KW-0175">Coiled coil</keyword>
<evidence type="ECO:0000256" key="6">
    <source>
        <dbReference type="ARBA" id="ARBA00022679"/>
    </source>
</evidence>
<keyword evidence="8" id="KW-0902">Two-component regulatory system</keyword>
<name>A0A1U7HTX2_9CHRO</name>
<comment type="subcellular location">
    <subcellularLocation>
        <location evidence="2">Membrane</location>
    </subcellularLocation>
</comment>
<keyword evidence="5 10" id="KW-0597">Phosphoprotein</keyword>
<dbReference type="CDD" id="cd00082">
    <property type="entry name" value="HisKA"/>
    <property type="match status" value="1"/>
</dbReference>
<evidence type="ECO:0000259" key="15">
    <source>
        <dbReference type="PROSITE" id="PS50110"/>
    </source>
</evidence>
<dbReference type="SUPFAM" id="SSF55874">
    <property type="entry name" value="ATPase domain of HSP90 chaperone/DNA topoisomerase II/histidine kinase"/>
    <property type="match status" value="1"/>
</dbReference>
<evidence type="ECO:0000256" key="13">
    <source>
        <dbReference type="SAM" id="Phobius"/>
    </source>
</evidence>
<keyword evidence="13" id="KW-0812">Transmembrane</keyword>
<gene>
    <name evidence="17" type="ORF">NIES1031_09595</name>
</gene>
<dbReference type="CDD" id="cd17546">
    <property type="entry name" value="REC_hyHK_CKI1_RcsC-like"/>
    <property type="match status" value="1"/>
</dbReference>
<evidence type="ECO:0000313" key="17">
    <source>
        <dbReference type="EMBL" id="OKH26974.1"/>
    </source>
</evidence>
<dbReference type="GO" id="GO:0000155">
    <property type="term" value="F:phosphorelay sensor kinase activity"/>
    <property type="evidence" value="ECO:0007669"/>
    <property type="project" value="InterPro"/>
</dbReference>
<dbReference type="Gene3D" id="3.40.50.2300">
    <property type="match status" value="3"/>
</dbReference>
<dbReference type="InterPro" id="IPR003018">
    <property type="entry name" value="GAF"/>
</dbReference>
<feature type="domain" description="Response regulatory" evidence="15">
    <location>
        <begin position="806"/>
        <end position="919"/>
    </location>
</feature>
<dbReference type="InterPro" id="IPR007891">
    <property type="entry name" value="CHASE3"/>
</dbReference>
<evidence type="ECO:0000256" key="1">
    <source>
        <dbReference type="ARBA" id="ARBA00000085"/>
    </source>
</evidence>
<comment type="catalytic activity">
    <reaction evidence="1">
        <text>ATP + protein L-histidine = ADP + protein N-phospho-L-histidine.</text>
        <dbReference type="EC" id="2.7.13.3"/>
    </reaction>
</comment>
<dbReference type="PROSITE" id="PS50885">
    <property type="entry name" value="HAMP"/>
    <property type="match status" value="1"/>
</dbReference>
<feature type="modified residue" description="4-aspartylphosphate" evidence="10">
    <location>
        <position position="855"/>
    </location>
</feature>
<dbReference type="STRING" id="247279.NIES1031_09595"/>
<evidence type="ECO:0000256" key="2">
    <source>
        <dbReference type="ARBA" id="ARBA00004370"/>
    </source>
</evidence>
<dbReference type="InterPro" id="IPR036890">
    <property type="entry name" value="HATPase_C_sf"/>
</dbReference>
<dbReference type="SUPFAM" id="SSF52172">
    <property type="entry name" value="CheY-like"/>
    <property type="match status" value="3"/>
</dbReference>
<comment type="similarity">
    <text evidence="3">In the N-terminal section; belongs to the phytochrome family.</text>
</comment>
<comment type="caution">
    <text evidence="17">The sequence shown here is derived from an EMBL/GenBank/DDBJ whole genome shotgun (WGS) entry which is preliminary data.</text>
</comment>
<evidence type="ECO:0000256" key="7">
    <source>
        <dbReference type="ARBA" id="ARBA00022777"/>
    </source>
</evidence>
<organism evidence="17 18">
    <name type="scientific">Chroogloeocystis siderophila 5.2 s.c.1</name>
    <dbReference type="NCBI Taxonomy" id="247279"/>
    <lineage>
        <taxon>Bacteria</taxon>
        <taxon>Bacillati</taxon>
        <taxon>Cyanobacteriota</taxon>
        <taxon>Cyanophyceae</taxon>
        <taxon>Oscillatoriophycideae</taxon>
        <taxon>Chroococcales</taxon>
        <taxon>Chroococcaceae</taxon>
        <taxon>Chroogloeocystis</taxon>
    </lineage>
</organism>
<keyword evidence="7" id="KW-0418">Kinase</keyword>
<evidence type="ECO:0000256" key="4">
    <source>
        <dbReference type="ARBA" id="ARBA00012438"/>
    </source>
</evidence>
<evidence type="ECO:0000256" key="8">
    <source>
        <dbReference type="ARBA" id="ARBA00023012"/>
    </source>
</evidence>
<dbReference type="SMART" id="SM00448">
    <property type="entry name" value="REC"/>
    <property type="match status" value="3"/>
</dbReference>
<dbReference type="PANTHER" id="PTHR45339">
    <property type="entry name" value="HYBRID SIGNAL TRANSDUCTION HISTIDINE KINASE J"/>
    <property type="match status" value="1"/>
</dbReference>